<name>A0ABC8V2K5_9AQUA</name>
<keyword evidence="4" id="KW-1185">Reference proteome</keyword>
<dbReference type="PANTHER" id="PTHR35301:SF3">
    <property type="entry name" value="CLE03 PROTEIN"/>
    <property type="match status" value="1"/>
</dbReference>
<protein>
    <submittedName>
        <fullName evidence="3">Uncharacterized protein</fullName>
    </submittedName>
</protein>
<evidence type="ECO:0000313" key="4">
    <source>
        <dbReference type="Proteomes" id="UP001642360"/>
    </source>
</evidence>
<evidence type="ECO:0000256" key="2">
    <source>
        <dbReference type="SAM" id="SignalP"/>
    </source>
</evidence>
<accession>A0ABC8V2K5</accession>
<feature type="chain" id="PRO_5044787988" evidence="2">
    <location>
        <begin position="32"/>
        <end position="109"/>
    </location>
</feature>
<feature type="compositionally biased region" description="Polar residues" evidence="1">
    <location>
        <begin position="46"/>
        <end position="59"/>
    </location>
</feature>
<evidence type="ECO:0000313" key="3">
    <source>
        <dbReference type="EMBL" id="CAK9187555.1"/>
    </source>
</evidence>
<organism evidence="3 4">
    <name type="scientific">Ilex paraguariensis</name>
    <name type="common">yerba mate</name>
    <dbReference type="NCBI Taxonomy" id="185542"/>
    <lineage>
        <taxon>Eukaryota</taxon>
        <taxon>Viridiplantae</taxon>
        <taxon>Streptophyta</taxon>
        <taxon>Embryophyta</taxon>
        <taxon>Tracheophyta</taxon>
        <taxon>Spermatophyta</taxon>
        <taxon>Magnoliopsida</taxon>
        <taxon>eudicotyledons</taxon>
        <taxon>Gunneridae</taxon>
        <taxon>Pentapetalae</taxon>
        <taxon>asterids</taxon>
        <taxon>campanulids</taxon>
        <taxon>Aquifoliales</taxon>
        <taxon>Aquifoliaceae</taxon>
        <taxon>Ilex</taxon>
    </lineage>
</organism>
<feature type="compositionally biased region" description="Low complexity" evidence="1">
    <location>
        <begin position="95"/>
        <end position="109"/>
    </location>
</feature>
<feature type="compositionally biased region" description="Basic and acidic residues" evidence="1">
    <location>
        <begin position="81"/>
        <end position="91"/>
    </location>
</feature>
<dbReference type="InterPro" id="IPR037495">
    <property type="entry name" value="CLE41/42/44"/>
</dbReference>
<feature type="signal peptide" evidence="2">
    <location>
        <begin position="1"/>
        <end position="31"/>
    </location>
</feature>
<evidence type="ECO:0000256" key="1">
    <source>
        <dbReference type="SAM" id="MobiDB-lite"/>
    </source>
</evidence>
<feature type="region of interest" description="Disordered" evidence="1">
    <location>
        <begin position="46"/>
        <end position="109"/>
    </location>
</feature>
<gene>
    <name evidence="3" type="ORF">ILEXP_LOCUS58124</name>
</gene>
<comment type="caution">
    <text evidence="3">The sequence shown here is derived from an EMBL/GenBank/DDBJ whole genome shotgun (WGS) entry which is preliminary data.</text>
</comment>
<dbReference type="PANTHER" id="PTHR35301">
    <property type="entry name" value="CLAVATA3/ESR (CLE)-RELATED PROTEIN 41-RELATED"/>
    <property type="match status" value="1"/>
</dbReference>
<dbReference type="Proteomes" id="UP001642360">
    <property type="component" value="Unassembled WGS sequence"/>
</dbReference>
<dbReference type="EMBL" id="CAUOFW020010035">
    <property type="protein sequence ID" value="CAK9187555.1"/>
    <property type="molecule type" value="Genomic_DNA"/>
</dbReference>
<reference evidence="3 4" key="1">
    <citation type="submission" date="2024-02" db="EMBL/GenBank/DDBJ databases">
        <authorList>
            <person name="Vignale AGUSTIN F."/>
            <person name="Sosa J E."/>
            <person name="Modenutti C."/>
        </authorList>
    </citation>
    <scope>NUCLEOTIDE SEQUENCE [LARGE SCALE GENOMIC DNA]</scope>
</reference>
<proteinExistence type="predicted"/>
<keyword evidence="2" id="KW-0732">Signal</keyword>
<sequence length="109" mass="12224">MARNGIITCKMTFTSFSPYMALLFFLLIVMADDQQHSFPEVTSRVEATNENTSQSTNKIQIPHLGRKVGPHRVHRSSSSPWRRERIFKAGAHEVPSGPNPISNSSIQSK</sequence>
<feature type="compositionally biased region" description="Basic residues" evidence="1">
    <location>
        <begin position="64"/>
        <end position="75"/>
    </location>
</feature>
<dbReference type="AlphaFoldDB" id="A0ABC8V2K5"/>